<evidence type="ECO:0000313" key="1">
    <source>
        <dbReference type="EMBL" id="WKW13055.1"/>
    </source>
</evidence>
<reference evidence="1" key="1">
    <citation type="submission" date="2023-07" db="EMBL/GenBank/DDBJ databases">
        <authorList>
            <person name="Haufschild T."/>
            <person name="Kallscheuer N."/>
            <person name="Hammer J."/>
            <person name="Kohn T."/>
            <person name="Kabuu M."/>
            <person name="Jogler M."/>
            <person name="Wohfarth N."/>
            <person name="Heuer A."/>
            <person name="Rohde M."/>
            <person name="van Teeseling M.C.F."/>
            <person name="Jogler C."/>
        </authorList>
    </citation>
    <scope>NUCLEOTIDE SEQUENCE</scope>
    <source>
        <strain evidence="1">Strain 138</strain>
        <strain evidence="2">Strain 318</strain>
    </source>
</reference>
<dbReference type="RefSeq" id="WP_367885917.1">
    <property type="nucleotide sequence ID" value="NZ_CP130612.1"/>
</dbReference>
<dbReference type="KEGG" id="pspc:Strain318_002368"/>
<accession>A0AA49K1H7</accession>
<sequence length="173" mass="18061">MLTAAGVRRAVLVSGLFGLGACGDPAAEQAAAERAVRQEMAAAETTARQAAALPSDGLWTEAHVMDRLLRAGVAPRANPDPAPDAAWMGQPPIRLLAGGGTVYAWIYPDSVARRRITDRLDSLTAAPPGQTTPFAPPMLMVTNNNLVVVITGGRLTNHERIALAIQAGLPVIP</sequence>
<gene>
    <name evidence="1" type="ORF">Strain138_002369</name>
    <name evidence="2" type="ORF">Strain318_002368</name>
</gene>
<dbReference type="AlphaFoldDB" id="A0AA49JWA2"/>
<evidence type="ECO:0000313" key="2">
    <source>
        <dbReference type="EMBL" id="WKW15961.1"/>
    </source>
</evidence>
<protein>
    <submittedName>
        <fullName evidence="1">Uncharacterized protein</fullName>
    </submittedName>
</protein>
<dbReference type="Proteomes" id="UP001229955">
    <property type="component" value="Chromosome"/>
</dbReference>
<dbReference type="EMBL" id="CP130612">
    <property type="protein sequence ID" value="WKW13055.1"/>
    <property type="molecule type" value="Genomic_DNA"/>
</dbReference>
<dbReference type="EMBL" id="CP130613">
    <property type="protein sequence ID" value="WKW15961.1"/>
    <property type="molecule type" value="Genomic_DNA"/>
</dbReference>
<organism evidence="1">
    <name type="scientific">Pseudogemmatithrix spongiicola</name>
    <dbReference type="NCBI Taxonomy" id="3062599"/>
    <lineage>
        <taxon>Bacteria</taxon>
        <taxon>Pseudomonadati</taxon>
        <taxon>Gemmatimonadota</taxon>
        <taxon>Gemmatimonadia</taxon>
        <taxon>Gemmatimonadales</taxon>
        <taxon>Gemmatimonadaceae</taxon>
        <taxon>Pseudogemmatithrix</taxon>
    </lineage>
</organism>
<accession>A0AA49JWA2</accession>
<name>A0AA49JWA2_9BACT</name>
<proteinExistence type="predicted"/>
<keyword evidence="3" id="KW-1185">Reference proteome</keyword>
<evidence type="ECO:0000313" key="3">
    <source>
        <dbReference type="Proteomes" id="UP001229955"/>
    </source>
</evidence>